<dbReference type="InterPro" id="IPR013057">
    <property type="entry name" value="AA_transpt_TM"/>
</dbReference>
<keyword evidence="4 7" id="KW-1133">Transmembrane helix</keyword>
<evidence type="ECO:0000313" key="9">
    <source>
        <dbReference type="EMBL" id="TKA58183.1"/>
    </source>
</evidence>
<proteinExistence type="inferred from homology"/>
<accession>A0A4U0W7T0</accession>
<feature type="transmembrane region" description="Helical" evidence="7">
    <location>
        <begin position="161"/>
        <end position="183"/>
    </location>
</feature>
<organism evidence="9 10">
    <name type="scientific">Friedmanniomyces simplex</name>
    <dbReference type="NCBI Taxonomy" id="329884"/>
    <lineage>
        <taxon>Eukaryota</taxon>
        <taxon>Fungi</taxon>
        <taxon>Dikarya</taxon>
        <taxon>Ascomycota</taxon>
        <taxon>Pezizomycotina</taxon>
        <taxon>Dothideomycetes</taxon>
        <taxon>Dothideomycetidae</taxon>
        <taxon>Mycosphaerellales</taxon>
        <taxon>Teratosphaeriaceae</taxon>
        <taxon>Friedmanniomyces</taxon>
    </lineage>
</organism>
<keyword evidence="3 7" id="KW-0812">Transmembrane</keyword>
<evidence type="ECO:0000256" key="6">
    <source>
        <dbReference type="SAM" id="MobiDB-lite"/>
    </source>
</evidence>
<dbReference type="GO" id="GO:0016020">
    <property type="term" value="C:membrane"/>
    <property type="evidence" value="ECO:0007669"/>
    <property type="project" value="UniProtKB-SubCell"/>
</dbReference>
<dbReference type="Proteomes" id="UP000309340">
    <property type="component" value="Unassembled WGS sequence"/>
</dbReference>
<evidence type="ECO:0000256" key="3">
    <source>
        <dbReference type="ARBA" id="ARBA00022692"/>
    </source>
</evidence>
<feature type="transmembrane region" description="Helical" evidence="7">
    <location>
        <begin position="203"/>
        <end position="227"/>
    </location>
</feature>
<evidence type="ECO:0000256" key="4">
    <source>
        <dbReference type="ARBA" id="ARBA00022989"/>
    </source>
</evidence>
<dbReference type="PANTHER" id="PTHR22950">
    <property type="entry name" value="AMINO ACID TRANSPORTER"/>
    <property type="match status" value="1"/>
</dbReference>
<keyword evidence="5 7" id="KW-0472">Membrane</keyword>
<name>A0A4U0W7T0_9PEZI</name>
<evidence type="ECO:0000256" key="2">
    <source>
        <dbReference type="ARBA" id="ARBA00008066"/>
    </source>
</evidence>
<dbReference type="OrthoDB" id="655540at2759"/>
<dbReference type="GO" id="GO:0015179">
    <property type="term" value="F:L-amino acid transmembrane transporter activity"/>
    <property type="evidence" value="ECO:0007669"/>
    <property type="project" value="TreeGrafter"/>
</dbReference>
<evidence type="ECO:0000256" key="7">
    <source>
        <dbReference type="SAM" id="Phobius"/>
    </source>
</evidence>
<feature type="transmembrane region" description="Helical" evidence="7">
    <location>
        <begin position="124"/>
        <end position="149"/>
    </location>
</feature>
<evidence type="ECO:0000256" key="1">
    <source>
        <dbReference type="ARBA" id="ARBA00004141"/>
    </source>
</evidence>
<dbReference type="PANTHER" id="PTHR22950:SF8">
    <property type="entry name" value="AMINO ACID TRANSPORTER (EUROFUNG)"/>
    <property type="match status" value="1"/>
</dbReference>
<gene>
    <name evidence="9" type="ORF">B0A55_11512</name>
</gene>
<comment type="subcellular location">
    <subcellularLocation>
        <location evidence="1">Membrane</location>
        <topology evidence="1">Multi-pass membrane protein</topology>
    </subcellularLocation>
</comment>
<comment type="caution">
    <text evidence="9">The sequence shown here is derived from an EMBL/GenBank/DDBJ whole genome shotgun (WGS) entry which is preliminary data.</text>
</comment>
<dbReference type="AlphaFoldDB" id="A0A4U0W7T0"/>
<feature type="region of interest" description="Disordered" evidence="6">
    <location>
        <begin position="1"/>
        <end position="41"/>
    </location>
</feature>
<feature type="compositionally biased region" description="Low complexity" evidence="6">
    <location>
        <begin position="19"/>
        <end position="32"/>
    </location>
</feature>
<dbReference type="Pfam" id="PF01490">
    <property type="entry name" value="Aa_trans"/>
    <property type="match status" value="1"/>
</dbReference>
<sequence>MMASSNPPGSLSTQRDNTSKTPSSISVSVSQEKPSDVERLPTNEATIHEGTQNLHRLGWKRLTICLIVEAIALGSLSTPSAFATLGMLAAILLTIVAAGISAHSSPGGLNAVDWSLWPPADLTFHQAFLATTNIVFAYSFAVCQFTFMAEMHTPKDYVKSICALGVIEIVIYTLLGAIVYAFVGSSVSSPALLSTGHTVSRVAFGIALPVIFISGAINSTVVAKFLMGRAFGGREVGSVDNWRGSGSWCVWISLIAFITVVSWVVAEAVPFFNALLGLISSLFISSFSLYFPSLFWFCLIKQGKWNASR</sequence>
<feature type="transmembrane region" description="Helical" evidence="7">
    <location>
        <begin position="248"/>
        <end position="266"/>
    </location>
</feature>
<evidence type="ECO:0000259" key="8">
    <source>
        <dbReference type="Pfam" id="PF01490"/>
    </source>
</evidence>
<keyword evidence="10" id="KW-1185">Reference proteome</keyword>
<comment type="similarity">
    <text evidence="2">Belongs to the amino acid/polyamine transporter 2 family.</text>
</comment>
<feature type="compositionally biased region" description="Polar residues" evidence="6">
    <location>
        <begin position="1"/>
        <end position="16"/>
    </location>
</feature>
<dbReference type="STRING" id="329884.A0A4U0W7T0"/>
<evidence type="ECO:0000313" key="10">
    <source>
        <dbReference type="Proteomes" id="UP000309340"/>
    </source>
</evidence>
<protein>
    <recommendedName>
        <fullName evidence="8">Amino acid transporter transmembrane domain-containing protein</fullName>
    </recommendedName>
</protein>
<dbReference type="EMBL" id="NAJQ01001493">
    <property type="protein sequence ID" value="TKA58183.1"/>
    <property type="molecule type" value="Genomic_DNA"/>
</dbReference>
<feature type="transmembrane region" description="Helical" evidence="7">
    <location>
        <begin position="81"/>
        <end position="104"/>
    </location>
</feature>
<feature type="transmembrane region" description="Helical" evidence="7">
    <location>
        <begin position="272"/>
        <end position="299"/>
    </location>
</feature>
<evidence type="ECO:0000256" key="5">
    <source>
        <dbReference type="ARBA" id="ARBA00023136"/>
    </source>
</evidence>
<feature type="domain" description="Amino acid transporter transmembrane" evidence="8">
    <location>
        <begin position="110"/>
        <end position="307"/>
    </location>
</feature>
<reference evidence="9 10" key="1">
    <citation type="submission" date="2017-03" db="EMBL/GenBank/DDBJ databases">
        <title>Genomes of endolithic fungi from Antarctica.</title>
        <authorList>
            <person name="Coleine C."/>
            <person name="Masonjones S."/>
            <person name="Stajich J.E."/>
        </authorList>
    </citation>
    <scope>NUCLEOTIDE SEQUENCE [LARGE SCALE GENOMIC DNA]</scope>
    <source>
        <strain evidence="9 10">CCFEE 5184</strain>
    </source>
</reference>